<keyword evidence="5" id="KW-0808">Transferase</keyword>
<dbReference type="Gene3D" id="1.10.287.130">
    <property type="match status" value="1"/>
</dbReference>
<evidence type="ECO:0000256" key="4">
    <source>
        <dbReference type="ARBA" id="ARBA00022553"/>
    </source>
</evidence>
<dbReference type="SUPFAM" id="SSF47384">
    <property type="entry name" value="Homodimeric domain of signal transducing histidine kinase"/>
    <property type="match status" value="1"/>
</dbReference>
<dbReference type="InterPro" id="IPR005467">
    <property type="entry name" value="His_kinase_dom"/>
</dbReference>
<dbReference type="Gene3D" id="3.40.50.2300">
    <property type="match status" value="2"/>
</dbReference>
<comment type="catalytic activity">
    <reaction evidence="1">
        <text>ATP + protein L-histidine = ADP + protein N-phospho-L-histidine.</text>
        <dbReference type="EC" id="2.7.13.3"/>
    </reaction>
</comment>
<feature type="domain" description="PAS" evidence="17">
    <location>
        <begin position="359"/>
        <end position="405"/>
    </location>
</feature>
<dbReference type="SUPFAM" id="SSF55785">
    <property type="entry name" value="PYP-like sensor domain (PAS domain)"/>
    <property type="match status" value="1"/>
</dbReference>
<feature type="modified residue" description="4-aspartylphosphate" evidence="12">
    <location>
        <position position="927"/>
    </location>
</feature>
<dbReference type="SUPFAM" id="SSF55874">
    <property type="entry name" value="ATPase domain of HSP90 chaperone/DNA topoisomerase II/histidine kinase"/>
    <property type="match status" value="1"/>
</dbReference>
<dbReference type="AlphaFoldDB" id="A0AA51YFW1"/>
<dbReference type="Pfam" id="PF13426">
    <property type="entry name" value="PAS_9"/>
    <property type="match status" value="1"/>
</dbReference>
<dbReference type="InterPro" id="IPR007892">
    <property type="entry name" value="CHASE4"/>
</dbReference>
<dbReference type="InterPro" id="IPR011006">
    <property type="entry name" value="CheY-like_superfamily"/>
</dbReference>
<name>A0AA51YFW1_9EURY</name>
<comment type="subcellular location">
    <subcellularLocation>
        <location evidence="2">Membrane</location>
    </subcellularLocation>
</comment>
<evidence type="ECO:0000259" key="16">
    <source>
        <dbReference type="PROSITE" id="PS50110"/>
    </source>
</evidence>
<dbReference type="Pfam" id="PF00672">
    <property type="entry name" value="HAMP"/>
    <property type="match status" value="1"/>
</dbReference>
<dbReference type="InterPro" id="IPR035965">
    <property type="entry name" value="PAS-like_dom_sf"/>
</dbReference>
<evidence type="ECO:0000256" key="11">
    <source>
        <dbReference type="ARBA" id="ARBA00023306"/>
    </source>
</evidence>
<evidence type="ECO:0000256" key="10">
    <source>
        <dbReference type="ARBA" id="ARBA00023136"/>
    </source>
</evidence>
<dbReference type="SMART" id="SM00388">
    <property type="entry name" value="HisKA"/>
    <property type="match status" value="1"/>
</dbReference>
<dbReference type="InterPro" id="IPR036097">
    <property type="entry name" value="HisK_dim/P_sf"/>
</dbReference>
<dbReference type="SMART" id="SM00304">
    <property type="entry name" value="HAMP"/>
    <property type="match status" value="1"/>
</dbReference>
<evidence type="ECO:0000256" key="2">
    <source>
        <dbReference type="ARBA" id="ARBA00004370"/>
    </source>
</evidence>
<keyword evidence="4 12" id="KW-0597">Phosphoprotein</keyword>
<dbReference type="Gene3D" id="6.10.340.10">
    <property type="match status" value="1"/>
</dbReference>
<feature type="domain" description="HAMP" evidence="18">
    <location>
        <begin position="297"/>
        <end position="350"/>
    </location>
</feature>
<gene>
    <name evidence="19" type="ORF">RE476_08000</name>
</gene>
<dbReference type="GO" id="GO:0009927">
    <property type="term" value="F:histidine phosphotransfer kinase activity"/>
    <property type="evidence" value="ECO:0007669"/>
    <property type="project" value="TreeGrafter"/>
</dbReference>
<feature type="region of interest" description="Disordered" evidence="13">
    <location>
        <begin position="714"/>
        <end position="744"/>
    </location>
</feature>
<dbReference type="PANTHER" id="PTHR43047:SF72">
    <property type="entry name" value="OSMOSENSING HISTIDINE PROTEIN KINASE SLN1"/>
    <property type="match status" value="1"/>
</dbReference>
<evidence type="ECO:0000256" key="6">
    <source>
        <dbReference type="ARBA" id="ARBA00022741"/>
    </source>
</evidence>
<reference evidence="19" key="1">
    <citation type="submission" date="2023-08" db="EMBL/GenBank/DDBJ databases">
        <title>Methanolobus mangrovi sp. nov. and Methanolobus sediminis sp. nov, two novel methylotrophic methanogens isolated from mangrove sediments in China.</title>
        <authorList>
            <person name="Zhou J."/>
        </authorList>
    </citation>
    <scope>NUCLEOTIDE SEQUENCE</scope>
    <source>
        <strain evidence="19">FTZ2</strain>
    </source>
</reference>
<feature type="domain" description="Response regulatory" evidence="16">
    <location>
        <begin position="756"/>
        <end position="869"/>
    </location>
</feature>
<evidence type="ECO:0000256" key="9">
    <source>
        <dbReference type="ARBA" id="ARBA00023012"/>
    </source>
</evidence>
<dbReference type="PROSITE" id="PS50885">
    <property type="entry name" value="HAMP"/>
    <property type="match status" value="1"/>
</dbReference>
<dbReference type="CDD" id="cd16922">
    <property type="entry name" value="HATPase_EvgS-ArcB-TorS-like"/>
    <property type="match status" value="1"/>
</dbReference>
<dbReference type="GO" id="GO:0000155">
    <property type="term" value="F:phosphorelay sensor kinase activity"/>
    <property type="evidence" value="ECO:0007669"/>
    <property type="project" value="InterPro"/>
</dbReference>
<dbReference type="InterPro" id="IPR036890">
    <property type="entry name" value="HATPase_C_sf"/>
</dbReference>
<dbReference type="PRINTS" id="PR00344">
    <property type="entry name" value="BCTRLSENSOR"/>
</dbReference>
<dbReference type="PROSITE" id="PS50110">
    <property type="entry name" value="RESPONSE_REGULATORY"/>
    <property type="match status" value="2"/>
</dbReference>
<dbReference type="GO" id="GO:0005886">
    <property type="term" value="C:plasma membrane"/>
    <property type="evidence" value="ECO:0007669"/>
    <property type="project" value="TreeGrafter"/>
</dbReference>
<evidence type="ECO:0000256" key="13">
    <source>
        <dbReference type="SAM" id="MobiDB-lite"/>
    </source>
</evidence>
<dbReference type="FunFam" id="3.30.565.10:FF:000010">
    <property type="entry name" value="Sensor histidine kinase RcsC"/>
    <property type="match status" value="1"/>
</dbReference>
<dbReference type="CDD" id="cd06225">
    <property type="entry name" value="HAMP"/>
    <property type="match status" value="1"/>
</dbReference>
<dbReference type="SMART" id="SM00448">
    <property type="entry name" value="REC"/>
    <property type="match status" value="2"/>
</dbReference>
<dbReference type="PROSITE" id="PS50109">
    <property type="entry name" value="HIS_KIN"/>
    <property type="match status" value="1"/>
</dbReference>
<feature type="transmembrane region" description="Helical" evidence="14">
    <location>
        <begin position="272"/>
        <end position="293"/>
    </location>
</feature>
<feature type="domain" description="Histidine kinase" evidence="15">
    <location>
        <begin position="497"/>
        <end position="716"/>
    </location>
</feature>
<keyword evidence="7" id="KW-0418">Kinase</keyword>
<dbReference type="Pfam" id="PF00072">
    <property type="entry name" value="Response_reg"/>
    <property type="match status" value="2"/>
</dbReference>
<dbReference type="SMART" id="SM00091">
    <property type="entry name" value="PAS"/>
    <property type="match status" value="1"/>
</dbReference>
<protein>
    <recommendedName>
        <fullName evidence="3">histidine kinase</fullName>
        <ecNumber evidence="3">2.7.13.3</ecNumber>
    </recommendedName>
</protein>
<evidence type="ECO:0000259" key="17">
    <source>
        <dbReference type="PROSITE" id="PS50112"/>
    </source>
</evidence>
<keyword evidence="14" id="KW-0812">Transmembrane</keyword>
<dbReference type="PANTHER" id="PTHR43047">
    <property type="entry name" value="TWO-COMPONENT HISTIDINE PROTEIN KINASE"/>
    <property type="match status" value="1"/>
</dbReference>
<dbReference type="InterPro" id="IPR004358">
    <property type="entry name" value="Sig_transdc_His_kin-like_C"/>
</dbReference>
<dbReference type="SUPFAM" id="SSF52172">
    <property type="entry name" value="CheY-like"/>
    <property type="match status" value="2"/>
</dbReference>
<evidence type="ECO:0000256" key="12">
    <source>
        <dbReference type="PROSITE-ProRule" id="PRU00169"/>
    </source>
</evidence>
<evidence type="ECO:0000256" key="14">
    <source>
        <dbReference type="SAM" id="Phobius"/>
    </source>
</evidence>
<keyword evidence="8" id="KW-0067">ATP-binding</keyword>
<evidence type="ECO:0000256" key="5">
    <source>
        <dbReference type="ARBA" id="ARBA00022679"/>
    </source>
</evidence>
<evidence type="ECO:0000259" key="15">
    <source>
        <dbReference type="PROSITE" id="PS50109"/>
    </source>
</evidence>
<dbReference type="PROSITE" id="PS50112">
    <property type="entry name" value="PAS"/>
    <property type="match status" value="1"/>
</dbReference>
<dbReference type="Pfam" id="PF02518">
    <property type="entry name" value="HATPase_c"/>
    <property type="match status" value="1"/>
</dbReference>
<dbReference type="SMART" id="SM00387">
    <property type="entry name" value="HATPase_c"/>
    <property type="match status" value="1"/>
</dbReference>
<keyword evidence="20" id="KW-1185">Reference proteome</keyword>
<dbReference type="FunFam" id="1.10.287.130:FF:000038">
    <property type="entry name" value="Sensory transduction histidine kinase"/>
    <property type="match status" value="1"/>
</dbReference>
<feature type="domain" description="Response regulatory" evidence="16">
    <location>
        <begin position="878"/>
        <end position="994"/>
    </location>
</feature>
<dbReference type="GeneID" id="84230075"/>
<dbReference type="CDD" id="cd00082">
    <property type="entry name" value="HisKA"/>
    <property type="match status" value="1"/>
</dbReference>
<keyword evidence="11" id="KW-0131">Cell cycle</keyword>
<dbReference type="CDD" id="cd00130">
    <property type="entry name" value="PAS"/>
    <property type="match status" value="1"/>
</dbReference>
<dbReference type="EMBL" id="CP133594">
    <property type="protein sequence ID" value="WMW21346.1"/>
    <property type="molecule type" value="Genomic_DNA"/>
</dbReference>
<dbReference type="InterPro" id="IPR003660">
    <property type="entry name" value="HAMP_dom"/>
</dbReference>
<sequence>MKIRSKTLAILGITFFCMFALLTITTGQIIESGFNHLEVEEITRNVERVNATIDSRIDHLVILANDWGHWDDSYYFLLGEDEDYVYNNLDINSMTNLQVDMMLYYDATGELYSAVGTDLDAHEEKEVSTSVLDYLGSNEILFSGPSEPVYVKGIINTPEGTLLIASNPITQSIDYETIVGTLVVGRYVDEALIAELQDTTKLHIVLEEIGPDELIQKNEMATLSQENSILNIEYVNDDAVIGTTLLNDINGDNAVSLKVEMTREIYQQGQSVIAYLFYAILFLGIVYGIVLIFSLENYVLSRLSVLSRNLTAITKDGTLSSRVKMDGNDELYDLSENINYMLETLENKENKIQQAEQISRKRMESIVENIISGVLVIDEQTHQITDVNPVAEEIIGLPRNKIVGNLCHEFVCPAEKGKCPISDLGKTVNRSERILINAKGEKIPILKSVATVALSDKKYLIESFVDLSKIKEAENEIIQAKIVAESANRAKSDFLATMSHELRTPLNSIIGFSDLILEGNAGELTDPQSRYITNISTSGKHLLSLINNVLDLSKIEAGKMELYLEEFPVEETLIEVKQLMTTLANKKGITVNYNVDQPVTMICADKIKLKQILYNLISNAIKFTPQHGTIDVNVEALENIVRFSVKDNGIGISEEGLARLFQPFTQLDSAANRQYEGSGLGLTLVKRFVELHKGRIWVESEPGKSTTFTFELPLDENIDSPDKRDNAPENVDSIPDSPDDAPAHIIPENSTGDEALILVVEDDETSRELLEETLKYAGYRVISTSKGEEAIKLAENMNPFAITLDVMMPGMDGWDVLKELKRKESTRHIPVVITTMLDDRKIGTELGAEEHFIKPVEKEILIATLEKIRSYNSKSSFRVLVVDDEKIAVEMMEEMLKDTNYDVLTAYGGQEAIVTALNDHPDVIVLDLMMPNVTGYDVIKALKENKGTKDIPIIICTARHLEREDEEALKGQISGFMQKGEFSKEKLISCIRNLHKNGNQNDSDNT</sequence>
<evidence type="ECO:0000259" key="18">
    <source>
        <dbReference type="PROSITE" id="PS50885"/>
    </source>
</evidence>
<dbReference type="KEGG" id="mmav:RE476_08000"/>
<accession>A0AA51YFW1</accession>
<evidence type="ECO:0000256" key="8">
    <source>
        <dbReference type="ARBA" id="ARBA00022840"/>
    </source>
</evidence>
<dbReference type="InterPro" id="IPR003594">
    <property type="entry name" value="HATPase_dom"/>
</dbReference>
<dbReference type="Pfam" id="PF05228">
    <property type="entry name" value="CHASE4"/>
    <property type="match status" value="1"/>
</dbReference>
<dbReference type="RefSeq" id="WP_309307131.1">
    <property type="nucleotide sequence ID" value="NZ_CP133594.1"/>
</dbReference>
<evidence type="ECO:0000256" key="3">
    <source>
        <dbReference type="ARBA" id="ARBA00012438"/>
    </source>
</evidence>
<keyword evidence="10 14" id="KW-0472">Membrane</keyword>
<dbReference type="Proteomes" id="UP001183006">
    <property type="component" value="Chromosome"/>
</dbReference>
<feature type="modified residue" description="4-aspartylphosphate" evidence="12">
    <location>
        <position position="805"/>
    </location>
</feature>
<dbReference type="NCBIfam" id="TIGR00229">
    <property type="entry name" value="sensory_box"/>
    <property type="match status" value="1"/>
</dbReference>
<dbReference type="Gene3D" id="3.30.450.20">
    <property type="entry name" value="PAS domain"/>
    <property type="match status" value="1"/>
</dbReference>
<evidence type="ECO:0000313" key="20">
    <source>
        <dbReference type="Proteomes" id="UP001183006"/>
    </source>
</evidence>
<evidence type="ECO:0000313" key="19">
    <source>
        <dbReference type="EMBL" id="WMW21346.1"/>
    </source>
</evidence>
<keyword evidence="9" id="KW-0902">Two-component regulatory system</keyword>
<dbReference type="InterPro" id="IPR001789">
    <property type="entry name" value="Sig_transdc_resp-reg_receiver"/>
</dbReference>
<dbReference type="EC" id="2.7.13.3" evidence="3"/>
<organism evidence="19 20">
    <name type="scientific">Methanolobus mangrovi</name>
    <dbReference type="NCBI Taxonomy" id="3072977"/>
    <lineage>
        <taxon>Archaea</taxon>
        <taxon>Methanobacteriati</taxon>
        <taxon>Methanobacteriota</taxon>
        <taxon>Stenosarchaea group</taxon>
        <taxon>Methanomicrobia</taxon>
        <taxon>Methanosarcinales</taxon>
        <taxon>Methanosarcinaceae</taxon>
        <taxon>Methanolobus</taxon>
    </lineage>
</organism>
<dbReference type="InterPro" id="IPR000014">
    <property type="entry name" value="PAS"/>
</dbReference>
<dbReference type="GO" id="GO:0005524">
    <property type="term" value="F:ATP binding"/>
    <property type="evidence" value="ECO:0007669"/>
    <property type="project" value="UniProtKB-KW"/>
</dbReference>
<proteinExistence type="predicted"/>
<keyword evidence="14" id="KW-1133">Transmembrane helix</keyword>
<evidence type="ECO:0000256" key="7">
    <source>
        <dbReference type="ARBA" id="ARBA00022777"/>
    </source>
</evidence>
<dbReference type="Pfam" id="PF00512">
    <property type="entry name" value="HisKA"/>
    <property type="match status" value="1"/>
</dbReference>
<dbReference type="InterPro" id="IPR003661">
    <property type="entry name" value="HisK_dim/P_dom"/>
</dbReference>
<dbReference type="Gene3D" id="3.30.565.10">
    <property type="entry name" value="Histidine kinase-like ATPase, C-terminal domain"/>
    <property type="match status" value="1"/>
</dbReference>
<keyword evidence="6" id="KW-0547">Nucleotide-binding</keyword>
<evidence type="ECO:0000256" key="1">
    <source>
        <dbReference type="ARBA" id="ARBA00000085"/>
    </source>
</evidence>